<proteinExistence type="predicted"/>
<accession>A0ABD5NA44</accession>
<evidence type="ECO:0000313" key="1">
    <source>
        <dbReference type="EMBL" id="MFC3476286.1"/>
    </source>
</evidence>
<reference evidence="1 2" key="1">
    <citation type="journal article" date="2019" name="Int. J. Syst. Evol. Microbiol.">
        <title>The Global Catalogue of Microorganisms (GCM) 10K type strain sequencing project: providing services to taxonomists for standard genome sequencing and annotation.</title>
        <authorList>
            <consortium name="The Broad Institute Genomics Platform"/>
            <consortium name="The Broad Institute Genome Sequencing Center for Infectious Disease"/>
            <person name="Wu L."/>
            <person name="Ma J."/>
        </authorList>
    </citation>
    <scope>NUCLEOTIDE SEQUENCE [LARGE SCALE GENOMIC DNA]</scope>
    <source>
        <strain evidence="1 2">CGMCC 1.12562</strain>
    </source>
</reference>
<gene>
    <name evidence="1" type="ORF">ACFOKC_00965</name>
</gene>
<keyword evidence="2" id="KW-1185">Reference proteome</keyword>
<organism evidence="1 2">
    <name type="scientific">Halobacterium litoreum</name>
    <dbReference type="NCBI Taxonomy" id="2039234"/>
    <lineage>
        <taxon>Archaea</taxon>
        <taxon>Methanobacteriati</taxon>
        <taxon>Methanobacteriota</taxon>
        <taxon>Stenosarchaea group</taxon>
        <taxon>Halobacteria</taxon>
        <taxon>Halobacteriales</taxon>
        <taxon>Halobacteriaceae</taxon>
        <taxon>Halobacterium</taxon>
    </lineage>
</organism>
<comment type="caution">
    <text evidence="1">The sequence shown here is derived from an EMBL/GenBank/DDBJ whole genome shotgun (WGS) entry which is preliminary data.</text>
</comment>
<dbReference type="GeneID" id="69117804"/>
<protein>
    <submittedName>
        <fullName evidence="1">Uncharacterized protein</fullName>
    </submittedName>
</protein>
<dbReference type="RefSeq" id="WP_232572583.1">
    <property type="nucleotide sequence ID" value="NZ_CP089466.1"/>
</dbReference>
<name>A0ABD5NA44_9EURY</name>
<dbReference type="EMBL" id="JBHRWN010000002">
    <property type="protein sequence ID" value="MFC3476286.1"/>
    <property type="molecule type" value="Genomic_DNA"/>
</dbReference>
<sequence length="141" mass="15581">MNAGDAFVRVLDTDHRHDTVTLTVETADGDSFGIQYATAFGESIPPLWNLCYDPPIQEVDWLEERHSGEKFVEYRAETTDSLAAVRIAHQIKQEVGGDDAVFADASTYQRGKPMPAYFEEAGRRFADAAREAWGAVAGAVR</sequence>
<dbReference type="Proteomes" id="UP001595660">
    <property type="component" value="Unassembled WGS sequence"/>
</dbReference>
<dbReference type="AlphaFoldDB" id="A0ABD5NA44"/>
<evidence type="ECO:0000313" key="2">
    <source>
        <dbReference type="Proteomes" id="UP001595660"/>
    </source>
</evidence>